<organism evidence="1 2">
    <name type="scientific">Enterococcus asini</name>
    <dbReference type="NCBI Taxonomy" id="57732"/>
    <lineage>
        <taxon>Bacteria</taxon>
        <taxon>Bacillati</taxon>
        <taxon>Bacillota</taxon>
        <taxon>Bacilli</taxon>
        <taxon>Lactobacillales</taxon>
        <taxon>Enterococcaceae</taxon>
        <taxon>Enterococcus</taxon>
    </lineage>
</organism>
<name>A0AAW8TTL8_9ENTE</name>
<dbReference type="EMBL" id="JARQBJ010000001">
    <property type="protein sequence ID" value="MDT2809465.1"/>
    <property type="molecule type" value="Genomic_DNA"/>
</dbReference>
<dbReference type="AlphaFoldDB" id="A0AAW8TTL8"/>
<proteinExistence type="predicted"/>
<evidence type="ECO:0000313" key="1">
    <source>
        <dbReference type="EMBL" id="MDT2809465.1"/>
    </source>
</evidence>
<evidence type="ECO:0000313" key="2">
    <source>
        <dbReference type="Proteomes" id="UP001256711"/>
    </source>
</evidence>
<protein>
    <submittedName>
        <fullName evidence="1">DUF2187 domain-containing protein</fullName>
    </submittedName>
</protein>
<comment type="caution">
    <text evidence="1">The sequence shown here is derived from an EMBL/GenBank/DDBJ whole genome shotgun (WGS) entry which is preliminary data.</text>
</comment>
<accession>A0AAW8TTL8</accession>
<dbReference type="Proteomes" id="UP001256711">
    <property type="component" value="Unassembled WGS sequence"/>
</dbReference>
<dbReference type="RefSeq" id="WP_118340371.1">
    <property type="nucleotide sequence ID" value="NZ_CABJBY010000004.1"/>
</dbReference>
<gene>
    <name evidence="1" type="ORF">P7H43_03005</name>
</gene>
<sequence length="63" mass="7590">MEMKANVIFKWQEQSFKGWVEQEYQNSYLINVLEPFNEEISEKYSGRMVVSKKHCELLTSLDR</sequence>
<reference evidence="1" key="1">
    <citation type="submission" date="2023-03" db="EMBL/GenBank/DDBJ databases">
        <authorList>
            <person name="Shen W."/>
            <person name="Cai J."/>
        </authorList>
    </citation>
    <scope>NUCLEOTIDE SEQUENCE</scope>
    <source>
        <strain evidence="1">B226-2</strain>
    </source>
</reference>